<name>A0A2T2PA23_CORCC</name>
<evidence type="ECO:0000256" key="1">
    <source>
        <dbReference type="SAM" id="MobiDB-lite"/>
    </source>
</evidence>
<dbReference type="AlphaFoldDB" id="A0A2T2PA23"/>
<evidence type="ECO:0000313" key="2">
    <source>
        <dbReference type="EMBL" id="PSN74406.1"/>
    </source>
</evidence>
<proteinExistence type="predicted"/>
<feature type="region of interest" description="Disordered" evidence="1">
    <location>
        <begin position="1"/>
        <end position="66"/>
    </location>
</feature>
<gene>
    <name evidence="2" type="ORF">BS50DRAFT_615301</name>
</gene>
<organism evidence="2 3">
    <name type="scientific">Corynespora cassiicola Philippines</name>
    <dbReference type="NCBI Taxonomy" id="1448308"/>
    <lineage>
        <taxon>Eukaryota</taxon>
        <taxon>Fungi</taxon>
        <taxon>Dikarya</taxon>
        <taxon>Ascomycota</taxon>
        <taxon>Pezizomycotina</taxon>
        <taxon>Dothideomycetes</taxon>
        <taxon>Pleosporomycetidae</taxon>
        <taxon>Pleosporales</taxon>
        <taxon>Corynesporascaceae</taxon>
        <taxon>Corynespora</taxon>
    </lineage>
</organism>
<feature type="region of interest" description="Disordered" evidence="1">
    <location>
        <begin position="124"/>
        <end position="147"/>
    </location>
</feature>
<keyword evidence="3" id="KW-1185">Reference proteome</keyword>
<reference evidence="2 3" key="1">
    <citation type="journal article" date="2018" name="Front. Microbiol.">
        <title>Genome-Wide Analysis of Corynespora cassiicola Leaf Fall Disease Putative Effectors.</title>
        <authorList>
            <person name="Lopez D."/>
            <person name="Ribeiro S."/>
            <person name="Label P."/>
            <person name="Fumanal B."/>
            <person name="Venisse J.S."/>
            <person name="Kohler A."/>
            <person name="de Oliveira R.R."/>
            <person name="Labutti K."/>
            <person name="Lipzen A."/>
            <person name="Lail K."/>
            <person name="Bauer D."/>
            <person name="Ohm R.A."/>
            <person name="Barry K.W."/>
            <person name="Spatafora J."/>
            <person name="Grigoriev I.V."/>
            <person name="Martin F.M."/>
            <person name="Pujade-Renaud V."/>
        </authorList>
    </citation>
    <scope>NUCLEOTIDE SEQUENCE [LARGE SCALE GENOMIC DNA]</scope>
    <source>
        <strain evidence="2 3">Philippines</strain>
    </source>
</reference>
<sequence length="250" mass="27411">MKNSRVYPQHIAMGTSESGTPDPEASSFEVQLESHIQPRTPRANTEPPSYRYGINQGHPDDLPPLRSERVSAPYLPTMEHTMPAPQPPTPFLPMTPFPTTPRENPRLILERLRDLLAQCDSTLDPAAGQAAPDSDRNRSSPVPSLSGVSSATELILSSAGPRTPGLELLNSPVGFARPLRIRFQATFSGGGLDSPLTISMNAAQNINIQAQEVRQFVNFLKDMRERGLELPITVQDLVDLVNSRRAEQMA</sequence>
<dbReference type="EMBL" id="KZ678128">
    <property type="protein sequence ID" value="PSN74406.1"/>
    <property type="molecule type" value="Genomic_DNA"/>
</dbReference>
<evidence type="ECO:0000313" key="3">
    <source>
        <dbReference type="Proteomes" id="UP000240883"/>
    </source>
</evidence>
<accession>A0A2T2PA23</accession>
<protein>
    <submittedName>
        <fullName evidence="2">Uncharacterized protein</fullName>
    </submittedName>
</protein>
<dbReference type="Proteomes" id="UP000240883">
    <property type="component" value="Unassembled WGS sequence"/>
</dbReference>